<sequence length="357" mass="39684">MSHRTYIATHYPVSTQHPSPPISFLDQLIDAIDALPDEVFAENPLHDIYAVMKGSLGPYTSLKHRKAVMCEVLRVQAAFESDWDWNAGVDKNNAYSKTHIEGEEAGAFQVSFDSINLGHFAMRPFAVERQIDTPQKFIPAMKKDHRLAVEYCARLLRVSTTWCGTINNPALVISHVRRDAVEEFQTFLHVGDGVLADAVLVANIDAVPTDDKTKISKIIEIANDPKAYHKVQEEAAKELFKLADEDWPHDGCAINLSDLLQTGGIPVPDIVQALALGKHLRDHRGWQVIPNGQQQAGDIGSTCGPTANHGFDHIYLVLQRVDDDEMVIADNQKPEPHRRFVSGKGGKTPTKFFLRAV</sequence>
<name>A0A318PFM6_SERPL</name>
<comment type="caution">
    <text evidence="1">The sequence shown here is derived from an EMBL/GenBank/DDBJ whole genome shotgun (WGS) entry which is preliminary data.</text>
</comment>
<accession>A0A318PFM6</accession>
<dbReference type="Proteomes" id="UP000248196">
    <property type="component" value="Unassembled WGS sequence"/>
</dbReference>
<proteinExistence type="predicted"/>
<dbReference type="RefSeq" id="WP_004946851.1">
    <property type="nucleotide sequence ID" value="NZ_CP185735.1"/>
</dbReference>
<organism evidence="1 2">
    <name type="scientific">Serratia plymuthica</name>
    <dbReference type="NCBI Taxonomy" id="82996"/>
    <lineage>
        <taxon>Bacteria</taxon>
        <taxon>Pseudomonadati</taxon>
        <taxon>Pseudomonadota</taxon>
        <taxon>Gammaproteobacteria</taxon>
        <taxon>Enterobacterales</taxon>
        <taxon>Yersiniaceae</taxon>
        <taxon>Serratia</taxon>
    </lineage>
</organism>
<gene>
    <name evidence="1" type="ORF">CT690_06025</name>
</gene>
<dbReference type="EMBL" id="PESE01000001">
    <property type="protein sequence ID" value="PYD40833.1"/>
    <property type="molecule type" value="Genomic_DNA"/>
</dbReference>
<evidence type="ECO:0000313" key="2">
    <source>
        <dbReference type="Proteomes" id="UP000248196"/>
    </source>
</evidence>
<reference evidence="1 2" key="1">
    <citation type="submission" date="2017-11" db="EMBL/GenBank/DDBJ databases">
        <title>Genome sequence of the oocydin A producing rhizobacterium Serratia plymuthica 4Rx5.</title>
        <authorList>
            <person name="Matilla M.A."/>
            <person name="Udaondo Z."/>
            <person name="Salmond G.P.C."/>
        </authorList>
    </citation>
    <scope>NUCLEOTIDE SEQUENCE [LARGE SCALE GENOMIC DNA]</scope>
    <source>
        <strain evidence="1 2">4Rx5</strain>
    </source>
</reference>
<protein>
    <submittedName>
        <fullName evidence="1">Uncharacterized protein</fullName>
    </submittedName>
</protein>
<dbReference type="AlphaFoldDB" id="A0A318PFM6"/>
<evidence type="ECO:0000313" key="1">
    <source>
        <dbReference type="EMBL" id="PYD40833.1"/>
    </source>
</evidence>